<dbReference type="Gene3D" id="3.30.200.20">
    <property type="entry name" value="Phosphorylase Kinase, domain 1"/>
    <property type="match status" value="1"/>
</dbReference>
<keyword evidence="8" id="KW-0677">Repeat</keyword>
<keyword evidence="14" id="KW-1015">Disulfide bond</keyword>
<dbReference type="Proteomes" id="UP000607653">
    <property type="component" value="Unassembled WGS sequence"/>
</dbReference>
<evidence type="ECO:0000256" key="10">
    <source>
        <dbReference type="ARBA" id="ARBA00022777"/>
    </source>
</evidence>
<evidence type="ECO:0000259" key="21">
    <source>
        <dbReference type="PROSITE" id="PS50011"/>
    </source>
</evidence>
<keyword evidence="7 20" id="KW-0732">Signal</keyword>
<evidence type="ECO:0000256" key="1">
    <source>
        <dbReference type="ARBA" id="ARBA00004479"/>
    </source>
</evidence>
<evidence type="ECO:0000256" key="4">
    <source>
        <dbReference type="ARBA" id="ARBA00022553"/>
    </source>
</evidence>
<evidence type="ECO:0000256" key="13">
    <source>
        <dbReference type="ARBA" id="ARBA00023136"/>
    </source>
</evidence>
<dbReference type="CDD" id="cd14066">
    <property type="entry name" value="STKc_IRAK"/>
    <property type="match status" value="1"/>
</dbReference>
<evidence type="ECO:0000256" key="14">
    <source>
        <dbReference type="ARBA" id="ARBA00023157"/>
    </source>
</evidence>
<keyword evidence="13 19" id="KW-0472">Membrane</keyword>
<proteinExistence type="predicted"/>
<sequence length="815" mass="91323">MAFPPVVLLRLLHRLPLLLVLCLCAATTPVISSLTKSVQAKPGCPDKCGNITVPYPFGFGNQNCYREGFRLSCDQTSKPPKLILLPTVDPETGRNYDFGSNGYLEVTDISLEGQLHVHSFMQYLCYQNSSASRDSPELARNSSASCYYRPFMSRNSSTVCYKPGLAPFRGQARIKQDWTNTPYTYSDSSNVFTSVGCSAHAYIDVSSNVSSQYQHQQYTSFQYGCSNNCSSSSANNAGKGYCQAPIPKGAKNLVWHLDFVDNSSMSLNPCIYSFISVAKWYTSVSHLSGRDDFYARNDKMIPVVFDWSIENEACENVTMRNATTYACGNNSSCYTSLNGWGYLCKCLEGYQGNPYLQDGCQDINECLNSTMNECSSPGICVNTPGSYYCSCPSGTEGDGRRGCIPIHLAPPPSQAKLRVFQIPLGVSVGILFVLFVCSLLYWRIKNRRKNICKEKYFQQNGGLLLRQQLSSYDVSVDIAKIFTEEELKRATNNYDENRILGRGGYGTVYKGIFPNNKIVAIKKSKIVDESQVEQFINEVVILSQINHRNVVKFLGCCLESEVPMLVYEFITNGTLFHHIHDEGQRSSLSWDNRLRIAAETASALAYMHSAASPPIFHRDIKSANILLDDNYTAKVSDFGASRLVPLDQTQFTTLVQGTMGYLDPEYFHTSRLTEKSDVYSFGIVLAELLTGRKALEFDRPEKEKSLALHFISSMKEENILDILEDRVLYEANEDQLHEVAKLVERCLRVKGEERPTMKEVAMELEGLRRSNKHLCDEPHEEVECLLGDPPNSQNFNTTEYDSLGNQVVISLDCGR</sequence>
<keyword evidence="10" id="KW-0418">Kinase</keyword>
<evidence type="ECO:0000256" key="20">
    <source>
        <dbReference type="SAM" id="SignalP"/>
    </source>
</evidence>
<dbReference type="InterPro" id="IPR017441">
    <property type="entry name" value="Protein_kinase_ATP_BS"/>
</dbReference>
<evidence type="ECO:0000256" key="5">
    <source>
        <dbReference type="ARBA" id="ARBA00022679"/>
    </source>
</evidence>
<comment type="caution">
    <text evidence="23">The sequence shown here is derived from an EMBL/GenBank/DDBJ whole genome shotgun (WGS) entry which is preliminary data.</text>
</comment>
<dbReference type="FunFam" id="2.10.25.10:FF:000038">
    <property type="entry name" value="Fibrillin 2"/>
    <property type="match status" value="1"/>
</dbReference>
<evidence type="ECO:0000313" key="23">
    <source>
        <dbReference type="EMBL" id="DAD29498.1"/>
    </source>
</evidence>
<dbReference type="InterPro" id="IPR018097">
    <property type="entry name" value="EGF_Ca-bd_CS"/>
</dbReference>
<feature type="signal peptide" evidence="20">
    <location>
        <begin position="1"/>
        <end position="32"/>
    </location>
</feature>
<dbReference type="GO" id="GO:0005524">
    <property type="term" value="F:ATP binding"/>
    <property type="evidence" value="ECO:0007669"/>
    <property type="project" value="UniProtKB-UniRule"/>
</dbReference>
<dbReference type="InterPro" id="IPR025287">
    <property type="entry name" value="WAK_GUB"/>
</dbReference>
<dbReference type="PROSITE" id="PS00108">
    <property type="entry name" value="PROTEIN_KINASE_ST"/>
    <property type="match status" value="1"/>
</dbReference>
<evidence type="ECO:0000256" key="9">
    <source>
        <dbReference type="ARBA" id="ARBA00022741"/>
    </source>
</evidence>
<reference evidence="23 24" key="1">
    <citation type="journal article" date="2020" name="Mol. Biol. Evol.">
        <title>Distinct Expression and Methylation Patterns for Genes with Different Fates following a Single Whole-Genome Duplication in Flowering Plants.</title>
        <authorList>
            <person name="Shi T."/>
            <person name="Rahmani R.S."/>
            <person name="Gugger P.F."/>
            <person name="Wang M."/>
            <person name="Li H."/>
            <person name="Zhang Y."/>
            <person name="Li Z."/>
            <person name="Wang Q."/>
            <person name="Van de Peer Y."/>
            <person name="Marchal K."/>
            <person name="Chen J."/>
        </authorList>
    </citation>
    <scope>NUCLEOTIDE SEQUENCE [LARGE SCALE GENOMIC DNA]</scope>
    <source>
        <tissue evidence="23">Leaf</tissue>
    </source>
</reference>
<dbReference type="Pfam" id="PF07645">
    <property type="entry name" value="EGF_CA"/>
    <property type="match status" value="1"/>
</dbReference>
<evidence type="ECO:0000256" key="16">
    <source>
        <dbReference type="ARBA" id="ARBA00058961"/>
    </source>
</evidence>
<dbReference type="InterPro" id="IPR000742">
    <property type="entry name" value="EGF"/>
</dbReference>
<dbReference type="InterPro" id="IPR000719">
    <property type="entry name" value="Prot_kinase_dom"/>
</dbReference>
<keyword evidence="12 19" id="KW-1133">Transmembrane helix</keyword>
<dbReference type="PROSITE" id="PS00010">
    <property type="entry name" value="ASX_HYDROXYL"/>
    <property type="match status" value="1"/>
</dbReference>
<dbReference type="GO" id="GO:0016020">
    <property type="term" value="C:membrane"/>
    <property type="evidence" value="ECO:0007669"/>
    <property type="project" value="UniProtKB-SubCell"/>
</dbReference>
<dbReference type="EMBL" id="DUZY01000002">
    <property type="protein sequence ID" value="DAD29498.1"/>
    <property type="molecule type" value="Genomic_DNA"/>
</dbReference>
<keyword evidence="5" id="KW-0808">Transferase</keyword>
<keyword evidence="6 19" id="KW-0812">Transmembrane</keyword>
<evidence type="ECO:0000256" key="7">
    <source>
        <dbReference type="ARBA" id="ARBA00022729"/>
    </source>
</evidence>
<evidence type="ECO:0000256" key="3">
    <source>
        <dbReference type="ARBA" id="ARBA00022536"/>
    </source>
</evidence>
<dbReference type="Gene3D" id="1.10.510.10">
    <property type="entry name" value="Transferase(Phosphotransferase) domain 1"/>
    <property type="match status" value="1"/>
</dbReference>
<dbReference type="SMART" id="SM00179">
    <property type="entry name" value="EGF_CA"/>
    <property type="match status" value="1"/>
</dbReference>
<keyword evidence="24" id="KW-1185">Reference proteome</keyword>
<keyword evidence="11 18" id="KW-0067">ATP-binding</keyword>
<dbReference type="InterPro" id="IPR008271">
    <property type="entry name" value="Ser/Thr_kinase_AS"/>
</dbReference>
<dbReference type="SMART" id="SM00220">
    <property type="entry name" value="S_TKc"/>
    <property type="match status" value="1"/>
</dbReference>
<evidence type="ECO:0000256" key="19">
    <source>
        <dbReference type="SAM" id="Phobius"/>
    </source>
</evidence>
<protein>
    <recommendedName>
        <fullName evidence="25">Wall-associated receptor kinase-like 16</fullName>
    </recommendedName>
</protein>
<dbReference type="SMART" id="SM00181">
    <property type="entry name" value="EGF"/>
    <property type="match status" value="2"/>
</dbReference>
<dbReference type="InterPro" id="IPR011009">
    <property type="entry name" value="Kinase-like_dom_sf"/>
</dbReference>
<dbReference type="InterPro" id="IPR001881">
    <property type="entry name" value="EGF-like_Ca-bd_dom"/>
</dbReference>
<dbReference type="PANTHER" id="PTHR27005">
    <property type="entry name" value="WALL-ASSOCIATED RECEPTOR KINASE-LIKE 21"/>
    <property type="match status" value="1"/>
</dbReference>
<evidence type="ECO:0008006" key="25">
    <source>
        <dbReference type="Google" id="ProtNLM"/>
    </source>
</evidence>
<dbReference type="SUPFAM" id="SSF57196">
    <property type="entry name" value="EGF/Laminin"/>
    <property type="match status" value="1"/>
</dbReference>
<evidence type="ECO:0000256" key="18">
    <source>
        <dbReference type="PROSITE-ProRule" id="PRU10141"/>
    </source>
</evidence>
<dbReference type="FunFam" id="1.10.510.10:FF:000084">
    <property type="entry name" value="Wall-associated receptor kinase 2"/>
    <property type="match status" value="1"/>
</dbReference>
<feature type="domain" description="EGF-like" evidence="22">
    <location>
        <begin position="362"/>
        <end position="404"/>
    </location>
</feature>
<keyword evidence="2" id="KW-0723">Serine/threonine-protein kinase</keyword>
<evidence type="ECO:0000256" key="15">
    <source>
        <dbReference type="ARBA" id="ARBA00023180"/>
    </source>
</evidence>
<name>A0A822YJF1_NELNU</name>
<dbReference type="Pfam" id="PF13947">
    <property type="entry name" value="GUB_WAK_bind"/>
    <property type="match status" value="1"/>
</dbReference>
<dbReference type="PROSITE" id="PS50011">
    <property type="entry name" value="PROTEIN_KINASE_DOM"/>
    <property type="match status" value="1"/>
</dbReference>
<feature type="chain" id="PRO_5032496806" description="Wall-associated receptor kinase-like 16" evidence="20">
    <location>
        <begin position="33"/>
        <end position="815"/>
    </location>
</feature>
<keyword evidence="4" id="KW-0597">Phosphoprotein</keyword>
<keyword evidence="15" id="KW-0325">Glycoprotein</keyword>
<evidence type="ECO:0000313" key="24">
    <source>
        <dbReference type="Proteomes" id="UP000607653"/>
    </source>
</evidence>
<dbReference type="CDD" id="cd00054">
    <property type="entry name" value="EGF_CA"/>
    <property type="match status" value="1"/>
</dbReference>
<dbReference type="Gene3D" id="2.10.25.10">
    <property type="entry name" value="Laminin"/>
    <property type="match status" value="2"/>
</dbReference>
<keyword evidence="3 17" id="KW-0245">EGF-like domain</keyword>
<evidence type="ECO:0000256" key="8">
    <source>
        <dbReference type="ARBA" id="ARBA00022737"/>
    </source>
</evidence>
<dbReference type="InterPro" id="IPR049883">
    <property type="entry name" value="NOTCH1_EGF-like"/>
</dbReference>
<organism evidence="23 24">
    <name type="scientific">Nelumbo nucifera</name>
    <name type="common">Sacred lotus</name>
    <dbReference type="NCBI Taxonomy" id="4432"/>
    <lineage>
        <taxon>Eukaryota</taxon>
        <taxon>Viridiplantae</taxon>
        <taxon>Streptophyta</taxon>
        <taxon>Embryophyta</taxon>
        <taxon>Tracheophyta</taxon>
        <taxon>Spermatophyta</taxon>
        <taxon>Magnoliopsida</taxon>
        <taxon>Proteales</taxon>
        <taxon>Nelumbonaceae</taxon>
        <taxon>Nelumbo</taxon>
    </lineage>
</organism>
<dbReference type="PANTHER" id="PTHR27005:SF283">
    <property type="entry name" value="OS02G0633066 PROTEIN"/>
    <property type="match status" value="1"/>
</dbReference>
<accession>A0A822YJF1</accession>
<dbReference type="AlphaFoldDB" id="A0A822YJF1"/>
<comment type="caution">
    <text evidence="17">Lacks conserved residue(s) required for the propagation of feature annotation.</text>
</comment>
<evidence type="ECO:0000259" key="22">
    <source>
        <dbReference type="PROSITE" id="PS50026"/>
    </source>
</evidence>
<evidence type="ECO:0000256" key="11">
    <source>
        <dbReference type="ARBA" id="ARBA00022840"/>
    </source>
</evidence>
<dbReference type="GO" id="GO:0005509">
    <property type="term" value="F:calcium ion binding"/>
    <property type="evidence" value="ECO:0007669"/>
    <property type="project" value="InterPro"/>
</dbReference>
<dbReference type="PROSITE" id="PS50026">
    <property type="entry name" value="EGF_3"/>
    <property type="match status" value="1"/>
</dbReference>
<evidence type="ECO:0000256" key="17">
    <source>
        <dbReference type="PROSITE-ProRule" id="PRU00076"/>
    </source>
</evidence>
<dbReference type="Pfam" id="PF00069">
    <property type="entry name" value="Pkinase"/>
    <property type="match status" value="1"/>
</dbReference>
<feature type="domain" description="Protein kinase" evidence="21">
    <location>
        <begin position="494"/>
        <end position="767"/>
    </location>
</feature>
<dbReference type="PROSITE" id="PS01187">
    <property type="entry name" value="EGF_CA"/>
    <property type="match status" value="1"/>
</dbReference>
<gene>
    <name evidence="23" type="ORF">HUJ06_030966</name>
</gene>
<dbReference type="InterPro" id="IPR045274">
    <property type="entry name" value="WAK-like"/>
</dbReference>
<feature type="binding site" evidence="18">
    <location>
        <position position="523"/>
    </location>
    <ligand>
        <name>ATP</name>
        <dbReference type="ChEBI" id="CHEBI:30616"/>
    </ligand>
</feature>
<dbReference type="SUPFAM" id="SSF56112">
    <property type="entry name" value="Protein kinase-like (PK-like)"/>
    <property type="match status" value="1"/>
</dbReference>
<dbReference type="InterPro" id="IPR000152">
    <property type="entry name" value="EGF-type_Asp/Asn_hydroxyl_site"/>
</dbReference>
<evidence type="ECO:0000256" key="12">
    <source>
        <dbReference type="ARBA" id="ARBA00022989"/>
    </source>
</evidence>
<comment type="subcellular location">
    <subcellularLocation>
        <location evidence="1">Membrane</location>
        <topology evidence="1">Single-pass type I membrane protein</topology>
    </subcellularLocation>
</comment>
<dbReference type="GO" id="GO:0007166">
    <property type="term" value="P:cell surface receptor signaling pathway"/>
    <property type="evidence" value="ECO:0007669"/>
    <property type="project" value="InterPro"/>
</dbReference>
<evidence type="ECO:0000256" key="6">
    <source>
        <dbReference type="ARBA" id="ARBA00022692"/>
    </source>
</evidence>
<dbReference type="FunFam" id="3.30.200.20:FF:000043">
    <property type="entry name" value="Wall-associated receptor kinase 2"/>
    <property type="match status" value="1"/>
</dbReference>
<dbReference type="PROSITE" id="PS00107">
    <property type="entry name" value="PROTEIN_KINASE_ATP"/>
    <property type="match status" value="1"/>
</dbReference>
<dbReference type="GO" id="GO:0004674">
    <property type="term" value="F:protein serine/threonine kinase activity"/>
    <property type="evidence" value="ECO:0007669"/>
    <property type="project" value="UniProtKB-KW"/>
</dbReference>
<dbReference type="GO" id="GO:0030247">
    <property type="term" value="F:polysaccharide binding"/>
    <property type="evidence" value="ECO:0007669"/>
    <property type="project" value="InterPro"/>
</dbReference>
<feature type="transmembrane region" description="Helical" evidence="19">
    <location>
        <begin position="420"/>
        <end position="442"/>
    </location>
</feature>
<evidence type="ECO:0000256" key="2">
    <source>
        <dbReference type="ARBA" id="ARBA00022527"/>
    </source>
</evidence>
<keyword evidence="9 18" id="KW-0547">Nucleotide-binding</keyword>
<comment type="function">
    <text evidence="16">Serine/threonine-protein kinase that may function as a signaling receptor of extracellular matrix component. Binding to pectin may have significance in the control of cell expansion, morphogenesis and development.</text>
</comment>